<accession>A0ABU8XXU3</accession>
<keyword evidence="5" id="KW-0560">Oxidoreductase</keyword>
<dbReference type="Gene3D" id="3.50.50.60">
    <property type="entry name" value="FAD/NAD(P)-binding domain"/>
    <property type="match status" value="1"/>
</dbReference>
<evidence type="ECO:0000256" key="4">
    <source>
        <dbReference type="ARBA" id="ARBA00022827"/>
    </source>
</evidence>
<comment type="cofactor">
    <cofactor evidence="1">
        <name>FAD</name>
        <dbReference type="ChEBI" id="CHEBI:57692"/>
    </cofactor>
</comment>
<dbReference type="InterPro" id="IPR036188">
    <property type="entry name" value="FAD/NAD-bd_sf"/>
</dbReference>
<gene>
    <name evidence="7" type="ORF">U1T56_22175</name>
</gene>
<dbReference type="PANTHER" id="PTHR42784">
    <property type="entry name" value="PYRANOSE 2-OXIDASE"/>
    <property type="match status" value="1"/>
</dbReference>
<dbReference type="Proteomes" id="UP001375743">
    <property type="component" value="Unassembled WGS sequence"/>
</dbReference>
<evidence type="ECO:0000256" key="3">
    <source>
        <dbReference type="ARBA" id="ARBA00022630"/>
    </source>
</evidence>
<keyword evidence="4" id="KW-0274">FAD</keyword>
<dbReference type="PANTHER" id="PTHR42784:SF1">
    <property type="entry name" value="PYRANOSE 2-OXIDASE"/>
    <property type="match status" value="1"/>
</dbReference>
<organism evidence="7 8">
    <name type="scientific">Benzoatithermus flavus</name>
    <dbReference type="NCBI Taxonomy" id="3108223"/>
    <lineage>
        <taxon>Bacteria</taxon>
        <taxon>Pseudomonadati</taxon>
        <taxon>Pseudomonadota</taxon>
        <taxon>Alphaproteobacteria</taxon>
        <taxon>Geminicoccales</taxon>
        <taxon>Geminicoccaceae</taxon>
        <taxon>Benzoatithermus</taxon>
    </lineage>
</organism>
<evidence type="ECO:0000256" key="1">
    <source>
        <dbReference type="ARBA" id="ARBA00001974"/>
    </source>
</evidence>
<evidence type="ECO:0000313" key="7">
    <source>
        <dbReference type="EMBL" id="MEK0085871.1"/>
    </source>
</evidence>
<feature type="domain" description="FAD-binding" evidence="6">
    <location>
        <begin position="12"/>
        <end position="47"/>
    </location>
</feature>
<dbReference type="InterPro" id="IPR051473">
    <property type="entry name" value="P2Ox-like"/>
</dbReference>
<dbReference type="Pfam" id="PF01494">
    <property type="entry name" value="FAD_binding_3"/>
    <property type="match status" value="1"/>
</dbReference>
<evidence type="ECO:0000313" key="8">
    <source>
        <dbReference type="Proteomes" id="UP001375743"/>
    </source>
</evidence>
<name>A0ABU8XXU3_9PROT</name>
<evidence type="ECO:0000256" key="2">
    <source>
        <dbReference type="ARBA" id="ARBA00010790"/>
    </source>
</evidence>
<reference evidence="7 8" key="1">
    <citation type="submission" date="2024-01" db="EMBL/GenBank/DDBJ databases">
        <title>Multi-omics insights into the function and evolution of sodium benzoate biodegradation pathways in Benzoatithermus flavus gen. nov., sp. nov. from hot spring.</title>
        <authorList>
            <person name="Hu C.-J."/>
            <person name="Li W.-J."/>
        </authorList>
    </citation>
    <scope>NUCLEOTIDE SEQUENCE [LARGE SCALE GENOMIC DNA]</scope>
    <source>
        <strain evidence="7 8">SYSU G07066</strain>
    </source>
</reference>
<proteinExistence type="inferred from homology"/>
<dbReference type="EMBL" id="JBBLZC010000036">
    <property type="protein sequence ID" value="MEK0085871.1"/>
    <property type="molecule type" value="Genomic_DNA"/>
</dbReference>
<evidence type="ECO:0000259" key="6">
    <source>
        <dbReference type="Pfam" id="PF01494"/>
    </source>
</evidence>
<dbReference type="RefSeq" id="WP_418161720.1">
    <property type="nucleotide sequence ID" value="NZ_JBBLZC010000036.1"/>
</dbReference>
<keyword evidence="8" id="KW-1185">Reference proteome</keyword>
<dbReference type="GO" id="GO:0004497">
    <property type="term" value="F:monooxygenase activity"/>
    <property type="evidence" value="ECO:0007669"/>
    <property type="project" value="UniProtKB-KW"/>
</dbReference>
<keyword evidence="7" id="KW-0503">Monooxygenase</keyword>
<comment type="similarity">
    <text evidence="2">Belongs to the GMC oxidoreductase family.</text>
</comment>
<dbReference type="InterPro" id="IPR002938">
    <property type="entry name" value="FAD-bd"/>
</dbReference>
<comment type="caution">
    <text evidence="7">The sequence shown here is derived from an EMBL/GenBank/DDBJ whole genome shotgun (WGS) entry which is preliminary data.</text>
</comment>
<sequence>MAAKYDFDDDSVVVIIGSGAGGGTLANELCQKGIKVVLLEAGKQQSIDSFVNDEWASFAQLAWLDKRTTSGTWRIAKDFPNLPAWTCKTVGGTTTHWAGAALRFQEHEFKARSTYGDIEGATLLDWPLTLQELAPYYERAEDKMGVTRTH</sequence>
<evidence type="ECO:0000256" key="5">
    <source>
        <dbReference type="ARBA" id="ARBA00023002"/>
    </source>
</evidence>
<dbReference type="SUPFAM" id="SSF51905">
    <property type="entry name" value="FAD/NAD(P)-binding domain"/>
    <property type="match status" value="1"/>
</dbReference>
<keyword evidence="3" id="KW-0285">Flavoprotein</keyword>
<protein>
    <submittedName>
        <fullName evidence="7">FAD-dependent monooxygenase</fullName>
    </submittedName>
</protein>
<feature type="non-terminal residue" evidence="7">
    <location>
        <position position="150"/>
    </location>
</feature>